<reference evidence="3" key="1">
    <citation type="submission" date="2025-08" db="UniProtKB">
        <authorList>
            <consortium name="RefSeq"/>
        </authorList>
    </citation>
    <scope>IDENTIFICATION</scope>
    <source>
        <tissue evidence="3">Whole body</tissue>
    </source>
</reference>
<evidence type="ECO:0000313" key="2">
    <source>
        <dbReference type="Proteomes" id="UP000504618"/>
    </source>
</evidence>
<dbReference type="PANTHER" id="PTHR10188:SF43">
    <property type="entry name" value="ASPARAGINASE (EUROFUNG)"/>
    <property type="match status" value="1"/>
</dbReference>
<dbReference type="PANTHER" id="PTHR10188">
    <property type="entry name" value="L-ASPARAGINASE"/>
    <property type="match status" value="1"/>
</dbReference>
<comment type="similarity">
    <text evidence="1">Belongs to the Ntn-hydrolase family.</text>
</comment>
<dbReference type="RefSeq" id="XP_024886159.1">
    <property type="nucleotide sequence ID" value="XM_025030391.1"/>
</dbReference>
<dbReference type="GO" id="GO:0005737">
    <property type="term" value="C:cytoplasm"/>
    <property type="evidence" value="ECO:0007669"/>
    <property type="project" value="TreeGrafter"/>
</dbReference>
<sequence length="153" mass="16814">MLRGNENPENAKIVTNVMCDYCAWISEILARISAETRIRKKKKKRVDPVVVVHGGAGRIPRYARKFMLDEVKNAAVAAYRDLIKGRCSLDAVERAICHMESKKYFNCGYGGSLDANGEVVMDAAIMTNGLRAGCVGAVRNIAHPITLGPCLFQ</sequence>
<keyword evidence="2" id="KW-1185">Reference proteome</keyword>
<evidence type="ECO:0000256" key="1">
    <source>
        <dbReference type="ARBA" id="ARBA00010872"/>
    </source>
</evidence>
<dbReference type="InterPro" id="IPR029055">
    <property type="entry name" value="Ntn_hydrolases_N"/>
</dbReference>
<dbReference type="GO" id="GO:0033345">
    <property type="term" value="P:L-asparagine catabolic process via L-aspartate"/>
    <property type="evidence" value="ECO:0007669"/>
    <property type="project" value="TreeGrafter"/>
</dbReference>
<dbReference type="SUPFAM" id="SSF56235">
    <property type="entry name" value="N-terminal nucleophile aminohydrolases (Ntn hydrolases)"/>
    <property type="match status" value="1"/>
</dbReference>
<dbReference type="AlphaFoldDB" id="A0A6J1QUC3"/>
<dbReference type="GO" id="GO:0016787">
    <property type="term" value="F:hydrolase activity"/>
    <property type="evidence" value="ECO:0007669"/>
    <property type="project" value="InterPro"/>
</dbReference>
<dbReference type="Proteomes" id="UP000504618">
    <property type="component" value="Unplaced"/>
</dbReference>
<organism evidence="2 3">
    <name type="scientific">Temnothorax curvispinosus</name>
    <dbReference type="NCBI Taxonomy" id="300111"/>
    <lineage>
        <taxon>Eukaryota</taxon>
        <taxon>Metazoa</taxon>
        <taxon>Ecdysozoa</taxon>
        <taxon>Arthropoda</taxon>
        <taxon>Hexapoda</taxon>
        <taxon>Insecta</taxon>
        <taxon>Pterygota</taxon>
        <taxon>Neoptera</taxon>
        <taxon>Endopterygota</taxon>
        <taxon>Hymenoptera</taxon>
        <taxon>Apocrita</taxon>
        <taxon>Aculeata</taxon>
        <taxon>Formicoidea</taxon>
        <taxon>Formicidae</taxon>
        <taxon>Myrmicinae</taxon>
        <taxon>Temnothorax</taxon>
    </lineage>
</organism>
<proteinExistence type="inferred from homology"/>
<gene>
    <name evidence="3" type="primary">LOC112463805</name>
</gene>
<dbReference type="Pfam" id="PF01112">
    <property type="entry name" value="Asparaginase_2"/>
    <property type="match status" value="1"/>
</dbReference>
<accession>A0A6J1QUC3</accession>
<dbReference type="InterPro" id="IPR000246">
    <property type="entry name" value="Peptidase_T2"/>
</dbReference>
<evidence type="ECO:0000313" key="3">
    <source>
        <dbReference type="RefSeq" id="XP_024886159.1"/>
    </source>
</evidence>
<protein>
    <submittedName>
        <fullName evidence="3">Isoaspartyl peptidase/L-asparaginase-like</fullName>
    </submittedName>
</protein>
<dbReference type="OrthoDB" id="2262349at2759"/>
<dbReference type="GeneID" id="112463805"/>
<name>A0A6J1QUC3_9HYME</name>